<dbReference type="PANTHER" id="PTHR33732">
    <property type="entry name" value="REF/SRPP-LIKE PROTEIN OS05G0151300/LOC_OS05G05940"/>
    <property type="match status" value="1"/>
</dbReference>
<evidence type="ECO:0000313" key="2">
    <source>
        <dbReference type="EMBL" id="CAA2623920.1"/>
    </source>
</evidence>
<comment type="similarity">
    <text evidence="1">Belongs to the REF/SRPP family.</text>
</comment>
<gene>
    <name evidence="2" type="ORF">SI7747_07009823</name>
</gene>
<reference evidence="2 3" key="1">
    <citation type="submission" date="2019-12" db="EMBL/GenBank/DDBJ databases">
        <authorList>
            <person name="Scholz U."/>
            <person name="Mascher M."/>
            <person name="Fiebig A."/>
        </authorList>
    </citation>
    <scope>NUCLEOTIDE SEQUENCE</scope>
</reference>
<dbReference type="EMBL" id="CACRZD030000007">
    <property type="protein sequence ID" value="CAA6663438.1"/>
    <property type="molecule type" value="Genomic_DNA"/>
</dbReference>
<accession>A0A7I8IZY1</accession>
<proteinExistence type="inferred from homology"/>
<organism evidence="2">
    <name type="scientific">Spirodela intermedia</name>
    <name type="common">Intermediate duckweed</name>
    <dbReference type="NCBI Taxonomy" id="51605"/>
    <lineage>
        <taxon>Eukaryota</taxon>
        <taxon>Viridiplantae</taxon>
        <taxon>Streptophyta</taxon>
        <taxon>Embryophyta</taxon>
        <taxon>Tracheophyta</taxon>
        <taxon>Spermatophyta</taxon>
        <taxon>Magnoliopsida</taxon>
        <taxon>Liliopsida</taxon>
        <taxon>Araceae</taxon>
        <taxon>Lemnoideae</taxon>
        <taxon>Spirodela</taxon>
    </lineage>
</organism>
<evidence type="ECO:0000256" key="1">
    <source>
        <dbReference type="ARBA" id="ARBA00009737"/>
    </source>
</evidence>
<dbReference type="Proteomes" id="UP001189122">
    <property type="component" value="Unassembled WGS sequence"/>
</dbReference>
<name>A0A7I8IZY1_SPIIN</name>
<dbReference type="InterPro" id="IPR008802">
    <property type="entry name" value="REF"/>
</dbReference>
<protein>
    <submittedName>
        <fullName evidence="2">Uncharacterized protein</fullName>
    </submittedName>
</protein>
<dbReference type="AlphaFoldDB" id="A0A7I8IZY1"/>
<dbReference type="EMBL" id="LR743594">
    <property type="protein sequence ID" value="CAA2623920.1"/>
    <property type="molecule type" value="Genomic_DNA"/>
</dbReference>
<evidence type="ECO:0000313" key="3">
    <source>
        <dbReference type="Proteomes" id="UP001189122"/>
    </source>
</evidence>
<dbReference type="Pfam" id="PF05755">
    <property type="entry name" value="REF"/>
    <property type="match status" value="1"/>
</dbReference>
<keyword evidence="3" id="KW-1185">Reference proteome</keyword>
<dbReference type="PANTHER" id="PTHR33732:SF9">
    <property type="entry name" value="REF_SRPP-LIKE PROTEIN OS05G0151300_LOC_OS05G05940"/>
    <property type="match status" value="1"/>
</dbReference>
<sequence>MAEPATEQLPEMSMEAQAQAEESLKYLGFIHLAAMQALMCFSRLYVYARENSGPLRPGVHTMEGAVKTVIGPVYDKFQGIPYDLLKSVDQKVDETVSHLPPSVKNAYASARKAPEVARSVAGEIHRAGVVGAAADLAKNVAANCEPAAKQLYARYEPVAEDCAAMAWQALHRLPLFPQVAQMAVPTAAHWSEKYNTAVRGAAGRGYAVATFLPLVPTEKISKILGPLPKSRRLRWRRSDQPQQNRLPPLYVHRNYQL</sequence>